<dbReference type="AlphaFoldDB" id="A0A7R9B9M6"/>
<reference evidence="1" key="1">
    <citation type="submission" date="2020-11" db="EMBL/GenBank/DDBJ databases">
        <authorList>
            <person name="Tran Van P."/>
        </authorList>
    </citation>
    <scope>NUCLEOTIDE SEQUENCE</scope>
</reference>
<gene>
    <name evidence="1" type="ORF">TSIB3V08_LOCUS11636</name>
</gene>
<sequence length="163" mass="19400">MKVHLEHTPIGLSRAKDRPTRTSWNFHLKRWWAYFKLYSLSQSDHCVSEDQDQLLPSKEEERMEAPKKLNREEWVEDLDVDIEHLSTNFHNIDVSCQKVRGHYPPQQKYTKIGWYRPSTCEDVGIRHGSEEYGSYVPAFTWSEGEYQLTRARFELTTSHIITR</sequence>
<dbReference type="EMBL" id="OC009793">
    <property type="protein sequence ID" value="CAD7267631.1"/>
    <property type="molecule type" value="Genomic_DNA"/>
</dbReference>
<protein>
    <submittedName>
        <fullName evidence="1">Uncharacterized protein</fullName>
    </submittedName>
</protein>
<organism evidence="1">
    <name type="scientific">Timema shepardi</name>
    <name type="common">Walking stick</name>
    <dbReference type="NCBI Taxonomy" id="629360"/>
    <lineage>
        <taxon>Eukaryota</taxon>
        <taxon>Metazoa</taxon>
        <taxon>Ecdysozoa</taxon>
        <taxon>Arthropoda</taxon>
        <taxon>Hexapoda</taxon>
        <taxon>Insecta</taxon>
        <taxon>Pterygota</taxon>
        <taxon>Neoptera</taxon>
        <taxon>Polyneoptera</taxon>
        <taxon>Phasmatodea</taxon>
        <taxon>Timematodea</taxon>
        <taxon>Timematoidea</taxon>
        <taxon>Timematidae</taxon>
        <taxon>Timema</taxon>
    </lineage>
</organism>
<proteinExistence type="predicted"/>
<name>A0A7R9B9M6_TIMSH</name>
<accession>A0A7R9B9M6</accession>
<evidence type="ECO:0000313" key="1">
    <source>
        <dbReference type="EMBL" id="CAD7267631.1"/>
    </source>
</evidence>